<dbReference type="GO" id="GO:0003677">
    <property type="term" value="F:DNA binding"/>
    <property type="evidence" value="ECO:0007669"/>
    <property type="project" value="InterPro"/>
</dbReference>
<dbReference type="RefSeq" id="WP_016892696.1">
    <property type="nucleotide sequence ID" value="NZ_CSWP01000010.1"/>
</dbReference>
<accession>A0A0U0ZTE4</accession>
<dbReference type="EMBL" id="CSWP01000010">
    <property type="protein sequence ID" value="CPV67522.1"/>
    <property type="molecule type" value="Genomic_DNA"/>
</dbReference>
<dbReference type="Proteomes" id="UP000045782">
    <property type="component" value="Unassembled WGS sequence"/>
</dbReference>
<protein>
    <submittedName>
        <fullName evidence="2">Putative DNA binding protein</fullName>
    </submittedName>
</protein>
<dbReference type="PROSITE" id="PS50943">
    <property type="entry name" value="HTH_CROC1"/>
    <property type="match status" value="1"/>
</dbReference>
<evidence type="ECO:0000313" key="3">
    <source>
        <dbReference type="Proteomes" id="UP000045782"/>
    </source>
</evidence>
<dbReference type="InterPro" id="IPR010982">
    <property type="entry name" value="Lambda_DNA-bd_dom_sf"/>
</dbReference>
<proteinExistence type="predicted"/>
<evidence type="ECO:0000313" key="2">
    <source>
        <dbReference type="EMBL" id="CPV67522.1"/>
    </source>
</evidence>
<dbReference type="SUPFAM" id="SSF47413">
    <property type="entry name" value="lambda repressor-like DNA-binding domains"/>
    <property type="match status" value="1"/>
</dbReference>
<organism evidence="2 3">
    <name type="scientific">Mycobacteroides abscessus</name>
    <dbReference type="NCBI Taxonomy" id="36809"/>
    <lineage>
        <taxon>Bacteria</taxon>
        <taxon>Bacillati</taxon>
        <taxon>Actinomycetota</taxon>
        <taxon>Actinomycetes</taxon>
        <taxon>Mycobacteriales</taxon>
        <taxon>Mycobacteriaceae</taxon>
        <taxon>Mycobacteroides</taxon>
    </lineage>
</organism>
<dbReference type="AlphaFoldDB" id="A0A0U0ZTE4"/>
<dbReference type="Gene3D" id="1.10.260.40">
    <property type="entry name" value="lambda repressor-like DNA-binding domains"/>
    <property type="match status" value="1"/>
</dbReference>
<gene>
    <name evidence="2" type="ORF">ERS075579_04206</name>
</gene>
<evidence type="ECO:0000259" key="1">
    <source>
        <dbReference type="PROSITE" id="PS50943"/>
    </source>
</evidence>
<feature type="domain" description="HTH cro/C1-type" evidence="1">
    <location>
        <begin position="41"/>
        <end position="76"/>
    </location>
</feature>
<reference evidence="2 3" key="1">
    <citation type="submission" date="2015-03" db="EMBL/GenBank/DDBJ databases">
        <authorList>
            <person name="Murphy D."/>
        </authorList>
    </citation>
    <scope>NUCLEOTIDE SEQUENCE [LARGE SCALE GENOMIC DNA]</scope>
    <source>
        <strain evidence="2 3">PAP088</strain>
    </source>
</reference>
<sequence length="165" mass="18444">MAGKKIELGASGKVVAANVKRLRNNREYKWLSQQLQALGRDITPLAVRRIEESDRRVDVDDLIALAVALEVSPATLLTPHTGSDPEERVELNGVEMPVAYLWGWLRGDNELPRPDENGIPAFSAVFLSRALPPWRFAELEKEWARNQAHFNAAVARKHGNNGDDQ</sequence>
<name>A0A0U0ZTE4_9MYCO</name>
<dbReference type="InterPro" id="IPR001387">
    <property type="entry name" value="Cro/C1-type_HTH"/>
</dbReference>